<dbReference type="STRING" id="1945662.B0A89_06565"/>
<protein>
    <submittedName>
        <fullName evidence="2">Uncharacterized protein</fullName>
    </submittedName>
</protein>
<gene>
    <name evidence="2" type="ORF">B0A89_06565</name>
</gene>
<organism evidence="2 3">
    <name type="scientific">Paracoccus contaminans</name>
    <dbReference type="NCBI Taxonomy" id="1945662"/>
    <lineage>
        <taxon>Bacteria</taxon>
        <taxon>Pseudomonadati</taxon>
        <taxon>Pseudomonadota</taxon>
        <taxon>Alphaproteobacteria</taxon>
        <taxon>Rhodobacterales</taxon>
        <taxon>Paracoccaceae</taxon>
        <taxon>Paracoccus</taxon>
    </lineage>
</organism>
<dbReference type="EMBL" id="CP020612">
    <property type="protein sequence ID" value="ARJ69340.1"/>
    <property type="molecule type" value="Genomic_DNA"/>
</dbReference>
<proteinExistence type="predicted"/>
<feature type="region of interest" description="Disordered" evidence="1">
    <location>
        <begin position="1"/>
        <end position="33"/>
    </location>
</feature>
<evidence type="ECO:0000256" key="1">
    <source>
        <dbReference type="SAM" id="MobiDB-lite"/>
    </source>
</evidence>
<reference evidence="2 3" key="1">
    <citation type="submission" date="2017-03" db="EMBL/GenBank/DDBJ databases">
        <title>Genome sequence of Paracoccus contaminans isolated from a water microcosm.</title>
        <authorList>
            <person name="Aurass P."/>
            <person name="Karste S."/>
            <person name="Trost E."/>
            <person name="Glaeser S.P."/>
            <person name="Kaempfer P."/>
            <person name="Flieger A."/>
        </authorList>
    </citation>
    <scope>NUCLEOTIDE SEQUENCE [LARGE SCALE GENOMIC DNA]</scope>
    <source>
        <strain evidence="3">RKI 16-01929T\LMG 29738T\CCM 8701T\CIP 111112T</strain>
    </source>
</reference>
<evidence type="ECO:0000313" key="2">
    <source>
        <dbReference type="EMBL" id="ARJ69340.1"/>
    </source>
</evidence>
<name>A0A1W6CWV7_9RHOB</name>
<evidence type="ECO:0000313" key="3">
    <source>
        <dbReference type="Proteomes" id="UP000193017"/>
    </source>
</evidence>
<dbReference type="KEGG" id="pcon:B0A89_06565"/>
<sequence>MWIAASCRNGGDGPPDQLAGEQGKPKGTGPQASGLTAGIPMAASLVTDPVTPACIGSAA</sequence>
<dbReference type="Proteomes" id="UP000193017">
    <property type="component" value="Chromosome"/>
</dbReference>
<keyword evidence="3" id="KW-1185">Reference proteome</keyword>
<accession>A0A1W6CWV7</accession>
<dbReference type="AlphaFoldDB" id="A0A1W6CWV7"/>